<reference evidence="1 2" key="1">
    <citation type="journal article" date="2014" name="BMC Genomics">
        <title>Nucleomorph and plastid genome sequences of the chlorarachniophyte Lotharella oceanica: convergent reductive evolution and frequent recombination in nucleomorph-bearing algae.</title>
        <authorList>
            <person name="Tanifuji G."/>
            <person name="Onodera N.T."/>
            <person name="Brown M.W."/>
            <person name="Curtis B.A."/>
            <person name="Roger A.J."/>
            <person name="Ka-Shu Wong G."/>
            <person name="Melkonian M."/>
            <person name="Archibald J.M."/>
        </authorList>
    </citation>
    <scope>NUCLEOTIDE SEQUENCE [LARGE SCALE GENOMIC DNA]</scope>
    <source>
        <strain evidence="1 2">CCMP622</strain>
    </source>
</reference>
<dbReference type="SUPFAM" id="SSF48403">
    <property type="entry name" value="Ankyrin repeat"/>
    <property type="match status" value="1"/>
</dbReference>
<organism evidence="1 2">
    <name type="scientific">Lotharella oceanica</name>
    <dbReference type="NCBI Taxonomy" id="641309"/>
    <lineage>
        <taxon>Eukaryota</taxon>
        <taxon>Sar</taxon>
        <taxon>Rhizaria</taxon>
        <taxon>Cercozoa</taxon>
        <taxon>Chlorarachniophyceae</taxon>
        <taxon>Lotharella</taxon>
    </lineage>
</organism>
<dbReference type="Proteomes" id="UP000243670">
    <property type="component" value="Nucleomorph 1"/>
</dbReference>
<evidence type="ECO:0000313" key="1">
    <source>
        <dbReference type="EMBL" id="AIB09644.1"/>
    </source>
</evidence>
<dbReference type="EMBL" id="CP006627">
    <property type="protein sequence ID" value="AIB09644.1"/>
    <property type="molecule type" value="Genomic_DNA"/>
</dbReference>
<dbReference type="InterPro" id="IPR036770">
    <property type="entry name" value="Ankyrin_rpt-contain_sf"/>
</dbReference>
<proteinExistence type="predicted"/>
<name>A0A060DGJ2_9EUKA</name>
<sequence>MKYFNLFVVPRCFCFIMNYYFKKINAIKGSKIQYINKYKKPIAQLKISWKNDYIKKKNTWEDSMNISSEIIDKYELWIWRKINQKINLDNSSFNRCLYLFFFLHDNTQRNFVHYAPLLNNVRLVDKLISSDIMLEICDRENRTAIDLAVNYLLLKLIKIYLSKKILYKQNKAILQKIITILKVRSFNVNSSVNPSSVDAYYNLIKILKLIFLWAFCITKHYRIYFQYNKIMHESSYLIASKKSIKWINTKLVSENANFAFKTILTRKNIDLVISKRIHNTNNNYLCKNVYNSNIPNWIQNNTYNNNSIKQYTLKKSLSLINSLTLN</sequence>
<gene>
    <name evidence="1" type="ORF">M951_chr1165</name>
</gene>
<keyword evidence="1" id="KW-0542">Nucleomorph</keyword>
<protein>
    <submittedName>
        <fullName evidence="1">Uncharacterized protein</fullName>
    </submittedName>
</protein>
<evidence type="ECO:0000313" key="2">
    <source>
        <dbReference type="Proteomes" id="UP000243670"/>
    </source>
</evidence>
<geneLocation type="nucleomorph" evidence="1"/>
<accession>A0A060DGJ2</accession>
<dbReference type="AlphaFoldDB" id="A0A060DGJ2"/>